<dbReference type="KEGG" id="ppai:E1956_36910"/>
<keyword evidence="2" id="KW-1185">Reference proteome</keyword>
<dbReference type="EMBL" id="CP038151">
    <property type="protein sequence ID" value="QBR02792.1"/>
    <property type="molecule type" value="Genomic_DNA"/>
</dbReference>
<reference evidence="1 2" key="1">
    <citation type="submission" date="2019-03" db="EMBL/GenBank/DDBJ databases">
        <title>Paraburkholderia sp. 7MH5, isolated from subtropical forest soil.</title>
        <authorList>
            <person name="Gao Z.-H."/>
            <person name="Qiu L.-H."/>
        </authorList>
    </citation>
    <scope>NUCLEOTIDE SEQUENCE [LARGE SCALE GENOMIC DNA]</scope>
    <source>
        <strain evidence="1 2">7MH5</strain>
    </source>
</reference>
<dbReference type="Gene3D" id="2.160.10.10">
    <property type="entry name" value="Hexapeptide repeat proteins"/>
    <property type="match status" value="1"/>
</dbReference>
<dbReference type="RefSeq" id="WP_134758309.1">
    <property type="nucleotide sequence ID" value="NZ_CP038151.1"/>
</dbReference>
<dbReference type="InterPro" id="IPR011004">
    <property type="entry name" value="Trimer_LpxA-like_sf"/>
</dbReference>
<dbReference type="CDD" id="cd04745">
    <property type="entry name" value="LbH_paaY_like"/>
    <property type="match status" value="1"/>
</dbReference>
<dbReference type="SUPFAM" id="SSF51161">
    <property type="entry name" value="Trimeric LpxA-like enzymes"/>
    <property type="match status" value="1"/>
</dbReference>
<protein>
    <submittedName>
        <fullName evidence="1">Transferase hexapeptide repeat family protein</fullName>
    </submittedName>
</protein>
<dbReference type="AlphaFoldDB" id="A0A4P7D803"/>
<dbReference type="InterPro" id="IPR001451">
    <property type="entry name" value="Hexapep"/>
</dbReference>
<accession>A0A4P7D803</accession>
<evidence type="ECO:0000313" key="1">
    <source>
        <dbReference type="EMBL" id="QBR02792.1"/>
    </source>
</evidence>
<dbReference type="InterPro" id="IPR050484">
    <property type="entry name" value="Transf_Hexapept/Carb_Anhydrase"/>
</dbReference>
<dbReference type="Proteomes" id="UP000295727">
    <property type="component" value="Chromosome 4"/>
</dbReference>
<dbReference type="PANTHER" id="PTHR13061:SF29">
    <property type="entry name" value="GAMMA CARBONIC ANHYDRASE-LIKE 1, MITOCHONDRIAL-RELATED"/>
    <property type="match status" value="1"/>
</dbReference>
<keyword evidence="1" id="KW-0808">Transferase</keyword>
<sequence length="175" mass="18329">MALFEFNGMRPRVDASAYVHPSAVVIGDVSIGAHCYIGPHASLRGDFGAIVIEEGSNVQDSCTLHVGIRETCRLGVNSHIGHGAVVHGAHLEPDVMIGMNAVIMDGAIIGRQTIVAACAFVKAGWDVPAAVLVAGVPGRVVRPLDEAEIAGKAAGTRLYQQLAKDCLHSMKRIDG</sequence>
<dbReference type="OrthoDB" id="9803036at2"/>
<dbReference type="PANTHER" id="PTHR13061">
    <property type="entry name" value="DYNACTIN SUBUNIT P25"/>
    <property type="match status" value="1"/>
</dbReference>
<gene>
    <name evidence="1" type="ORF">E1956_36910</name>
</gene>
<organism evidence="1 2">
    <name type="scientific">Paraburkholderia pallida</name>
    <dbReference type="NCBI Taxonomy" id="2547399"/>
    <lineage>
        <taxon>Bacteria</taxon>
        <taxon>Pseudomonadati</taxon>
        <taxon>Pseudomonadota</taxon>
        <taxon>Betaproteobacteria</taxon>
        <taxon>Burkholderiales</taxon>
        <taxon>Burkholderiaceae</taxon>
        <taxon>Paraburkholderia</taxon>
    </lineage>
</organism>
<dbReference type="GO" id="GO:0016740">
    <property type="term" value="F:transferase activity"/>
    <property type="evidence" value="ECO:0007669"/>
    <property type="project" value="UniProtKB-KW"/>
</dbReference>
<dbReference type="Pfam" id="PF00132">
    <property type="entry name" value="Hexapep"/>
    <property type="match status" value="2"/>
</dbReference>
<name>A0A4P7D803_9BURK</name>
<evidence type="ECO:0000313" key="2">
    <source>
        <dbReference type="Proteomes" id="UP000295727"/>
    </source>
</evidence>
<proteinExistence type="predicted"/>